<gene>
    <name evidence="3" type="ORF">GSI_14976</name>
</gene>
<keyword evidence="4" id="KW-1185">Reference proteome</keyword>
<dbReference type="Proteomes" id="UP000230002">
    <property type="component" value="Unassembled WGS sequence"/>
</dbReference>
<evidence type="ECO:0000313" key="3">
    <source>
        <dbReference type="EMBL" id="PIL23663.1"/>
    </source>
</evidence>
<feature type="region of interest" description="Disordered" evidence="1">
    <location>
        <begin position="39"/>
        <end position="63"/>
    </location>
</feature>
<evidence type="ECO:0000256" key="2">
    <source>
        <dbReference type="SAM" id="SignalP"/>
    </source>
</evidence>
<reference evidence="3 4" key="1">
    <citation type="journal article" date="2015" name="Sci. Rep.">
        <title>Chromosome-level genome map provides insights into diverse defense mechanisms in the medicinal fungus Ganoderma sinense.</title>
        <authorList>
            <person name="Zhu Y."/>
            <person name="Xu J."/>
            <person name="Sun C."/>
            <person name="Zhou S."/>
            <person name="Xu H."/>
            <person name="Nelson D.R."/>
            <person name="Qian J."/>
            <person name="Song J."/>
            <person name="Luo H."/>
            <person name="Xiang L."/>
            <person name="Li Y."/>
            <person name="Xu Z."/>
            <person name="Ji A."/>
            <person name="Wang L."/>
            <person name="Lu S."/>
            <person name="Hayward A."/>
            <person name="Sun W."/>
            <person name="Li X."/>
            <person name="Schwartz D.C."/>
            <person name="Wang Y."/>
            <person name="Chen S."/>
        </authorList>
    </citation>
    <scope>NUCLEOTIDE SEQUENCE [LARGE SCALE GENOMIC DNA]</scope>
    <source>
        <strain evidence="3 4">ZZ0214-1</strain>
    </source>
</reference>
<proteinExistence type="predicted"/>
<evidence type="ECO:0000256" key="1">
    <source>
        <dbReference type="SAM" id="MobiDB-lite"/>
    </source>
</evidence>
<accession>A0A2G8RQ87</accession>
<dbReference type="EMBL" id="AYKW01000068">
    <property type="protein sequence ID" value="PIL23663.1"/>
    <property type="molecule type" value="Genomic_DNA"/>
</dbReference>
<protein>
    <recommendedName>
        <fullName evidence="5">Transporter</fullName>
    </recommendedName>
</protein>
<feature type="chain" id="PRO_5013661385" description="Transporter" evidence="2">
    <location>
        <begin position="20"/>
        <end position="116"/>
    </location>
</feature>
<name>A0A2G8RQ87_9APHY</name>
<evidence type="ECO:0008006" key="5">
    <source>
        <dbReference type="Google" id="ProtNLM"/>
    </source>
</evidence>
<organism evidence="3 4">
    <name type="scientific">Ganoderma sinense ZZ0214-1</name>
    <dbReference type="NCBI Taxonomy" id="1077348"/>
    <lineage>
        <taxon>Eukaryota</taxon>
        <taxon>Fungi</taxon>
        <taxon>Dikarya</taxon>
        <taxon>Basidiomycota</taxon>
        <taxon>Agaricomycotina</taxon>
        <taxon>Agaricomycetes</taxon>
        <taxon>Polyporales</taxon>
        <taxon>Polyporaceae</taxon>
        <taxon>Ganoderma</taxon>
    </lineage>
</organism>
<dbReference type="AlphaFoldDB" id="A0A2G8RQ87"/>
<keyword evidence="2" id="KW-0732">Signal</keyword>
<sequence length="116" mass="12569">MIAIVITVLLAFLIAQAIAAAALILAVREVAKALLQDTAEEQGGAEQDAERKEEDDAQPDNALGLYWDGGPIYPYDTLSSLGEDDINLADLQQLPHDIPNYAIPYGDDDYPLPDDE</sequence>
<comment type="caution">
    <text evidence="3">The sequence shown here is derived from an EMBL/GenBank/DDBJ whole genome shotgun (WGS) entry which is preliminary data.</text>
</comment>
<feature type="signal peptide" evidence="2">
    <location>
        <begin position="1"/>
        <end position="19"/>
    </location>
</feature>
<evidence type="ECO:0000313" key="4">
    <source>
        <dbReference type="Proteomes" id="UP000230002"/>
    </source>
</evidence>